<feature type="transmembrane region" description="Helical" evidence="6">
    <location>
        <begin position="38"/>
        <end position="58"/>
    </location>
</feature>
<evidence type="ECO:0000256" key="1">
    <source>
        <dbReference type="ARBA" id="ARBA00004141"/>
    </source>
</evidence>
<evidence type="ECO:0000313" key="8">
    <source>
        <dbReference type="EMBL" id="MFC6671205.1"/>
    </source>
</evidence>
<evidence type="ECO:0000313" key="9">
    <source>
        <dbReference type="Proteomes" id="UP001596422"/>
    </source>
</evidence>
<feature type="domain" description="EamA" evidence="7">
    <location>
        <begin position="157"/>
        <end position="290"/>
    </location>
</feature>
<reference evidence="9" key="1">
    <citation type="journal article" date="2019" name="Int. J. Syst. Evol. Microbiol.">
        <title>The Global Catalogue of Microorganisms (GCM) 10K type strain sequencing project: providing services to taxonomists for standard genome sequencing and annotation.</title>
        <authorList>
            <consortium name="The Broad Institute Genomics Platform"/>
            <consortium name="The Broad Institute Genome Sequencing Center for Infectious Disease"/>
            <person name="Wu L."/>
            <person name="Ma J."/>
        </authorList>
    </citation>
    <scope>NUCLEOTIDE SEQUENCE [LARGE SCALE GENOMIC DNA]</scope>
    <source>
        <strain evidence="9">NBRC 111756</strain>
    </source>
</reference>
<keyword evidence="4 6" id="KW-1133">Transmembrane helix</keyword>
<keyword evidence="9" id="KW-1185">Reference proteome</keyword>
<keyword evidence="5 6" id="KW-0472">Membrane</keyword>
<comment type="similarity">
    <text evidence="2">Belongs to the EamA transporter family.</text>
</comment>
<feature type="domain" description="EamA" evidence="7">
    <location>
        <begin position="15"/>
        <end position="142"/>
    </location>
</feature>
<evidence type="ECO:0000256" key="5">
    <source>
        <dbReference type="ARBA" id="ARBA00023136"/>
    </source>
</evidence>
<dbReference type="PANTHER" id="PTHR32322">
    <property type="entry name" value="INNER MEMBRANE TRANSPORTER"/>
    <property type="match status" value="1"/>
</dbReference>
<feature type="transmembrane region" description="Helical" evidence="6">
    <location>
        <begin position="187"/>
        <end position="206"/>
    </location>
</feature>
<dbReference type="EMBL" id="JBHSWE010000001">
    <property type="protein sequence ID" value="MFC6671205.1"/>
    <property type="molecule type" value="Genomic_DNA"/>
</dbReference>
<protein>
    <submittedName>
        <fullName evidence="8">DMT family transporter</fullName>
    </submittedName>
</protein>
<comment type="caution">
    <text evidence="8">The sequence shown here is derived from an EMBL/GenBank/DDBJ whole genome shotgun (WGS) entry which is preliminary data.</text>
</comment>
<feature type="transmembrane region" description="Helical" evidence="6">
    <location>
        <begin position="273"/>
        <end position="290"/>
    </location>
</feature>
<dbReference type="Pfam" id="PF00892">
    <property type="entry name" value="EamA"/>
    <property type="match status" value="2"/>
</dbReference>
<sequence>MMTERLTRLIHWVPLLFVLLWSTGFIGAKYGLPHIEPFYLLFIRMLLTLLVFAVLMRLFRARRLSPSQALHQMVTGLLVHGAYLGGVFAAIDWQMPAGIASLLVGLQPLLTAVLAWAWLGNRLQGRQWAGLLLGLAGVALVLLSGDRAGAMSLRWPALLATLLALAGISLGTLYQKRFGQGADLLSGSFYQYLATAMLMGLLSFGFETQQVDWQPQLIMALVWLVFGLSVSAILLLMLMIREGEAARVASYFYLVPPVTALEAWWLFDERLAPAALGGIVVAVIGVYLVIRPGRRPEAPVRLESCKR</sequence>
<dbReference type="Gene3D" id="1.10.3730.20">
    <property type="match status" value="1"/>
</dbReference>
<feature type="transmembrane region" description="Helical" evidence="6">
    <location>
        <begin position="218"/>
        <end position="238"/>
    </location>
</feature>
<name>A0ABW2A165_9GAMM</name>
<evidence type="ECO:0000256" key="2">
    <source>
        <dbReference type="ARBA" id="ARBA00007362"/>
    </source>
</evidence>
<gene>
    <name evidence="8" type="ORF">ACFQDL_14835</name>
</gene>
<evidence type="ECO:0000256" key="6">
    <source>
        <dbReference type="SAM" id="Phobius"/>
    </source>
</evidence>
<organism evidence="8 9">
    <name type="scientific">Marinobacterium aestuariivivens</name>
    <dbReference type="NCBI Taxonomy" id="1698799"/>
    <lineage>
        <taxon>Bacteria</taxon>
        <taxon>Pseudomonadati</taxon>
        <taxon>Pseudomonadota</taxon>
        <taxon>Gammaproteobacteria</taxon>
        <taxon>Oceanospirillales</taxon>
        <taxon>Oceanospirillaceae</taxon>
        <taxon>Marinobacterium</taxon>
    </lineage>
</organism>
<dbReference type="InterPro" id="IPR037185">
    <property type="entry name" value="EmrE-like"/>
</dbReference>
<evidence type="ECO:0000256" key="4">
    <source>
        <dbReference type="ARBA" id="ARBA00022989"/>
    </source>
</evidence>
<dbReference type="SUPFAM" id="SSF103481">
    <property type="entry name" value="Multidrug resistance efflux transporter EmrE"/>
    <property type="match status" value="2"/>
</dbReference>
<comment type="subcellular location">
    <subcellularLocation>
        <location evidence="1">Membrane</location>
        <topology evidence="1">Multi-pass membrane protein</topology>
    </subcellularLocation>
</comment>
<dbReference type="PANTHER" id="PTHR32322:SF2">
    <property type="entry name" value="EAMA DOMAIN-CONTAINING PROTEIN"/>
    <property type="match status" value="1"/>
</dbReference>
<dbReference type="InterPro" id="IPR000620">
    <property type="entry name" value="EamA_dom"/>
</dbReference>
<feature type="transmembrane region" description="Helical" evidence="6">
    <location>
        <begin position="12"/>
        <end position="32"/>
    </location>
</feature>
<dbReference type="InterPro" id="IPR050638">
    <property type="entry name" value="AA-Vitamin_Transporters"/>
</dbReference>
<feature type="transmembrane region" description="Helical" evidence="6">
    <location>
        <begin position="128"/>
        <end position="145"/>
    </location>
</feature>
<feature type="transmembrane region" description="Helical" evidence="6">
    <location>
        <begin position="70"/>
        <end position="91"/>
    </location>
</feature>
<keyword evidence="3 6" id="KW-0812">Transmembrane</keyword>
<proteinExistence type="inferred from homology"/>
<evidence type="ECO:0000256" key="3">
    <source>
        <dbReference type="ARBA" id="ARBA00022692"/>
    </source>
</evidence>
<feature type="transmembrane region" description="Helical" evidence="6">
    <location>
        <begin position="97"/>
        <end position="119"/>
    </location>
</feature>
<dbReference type="Proteomes" id="UP001596422">
    <property type="component" value="Unassembled WGS sequence"/>
</dbReference>
<feature type="transmembrane region" description="Helical" evidence="6">
    <location>
        <begin position="250"/>
        <end position="267"/>
    </location>
</feature>
<feature type="transmembrane region" description="Helical" evidence="6">
    <location>
        <begin position="157"/>
        <end position="175"/>
    </location>
</feature>
<evidence type="ECO:0000259" key="7">
    <source>
        <dbReference type="Pfam" id="PF00892"/>
    </source>
</evidence>
<accession>A0ABW2A165</accession>